<sequence>MEQESGNLRLCKKCLLRDMEGQEEYFRSLREYIENLDEDRKVSASVYEERLTVCRQCEMLLEGMCRSCGCYVELRAAVAKNSCPREYWMKMEQGGSKAACQE</sequence>
<dbReference type="InterPro" id="IPR046169">
    <property type="entry name" value="DUF6171"/>
</dbReference>
<keyword evidence="2" id="KW-1185">Reference proteome</keyword>
<evidence type="ECO:0000313" key="1">
    <source>
        <dbReference type="EMBL" id="SOY31641.1"/>
    </source>
</evidence>
<gene>
    <name evidence="1" type="ORF">AMURIS_04386</name>
</gene>
<dbReference type="Pfam" id="PF19668">
    <property type="entry name" value="DUF6171"/>
    <property type="match status" value="1"/>
</dbReference>
<dbReference type="AlphaFoldDB" id="A0A2K4ZME7"/>
<dbReference type="EMBL" id="OFSM01000028">
    <property type="protein sequence ID" value="SOY31641.1"/>
    <property type="molecule type" value="Genomic_DNA"/>
</dbReference>
<reference evidence="1 2" key="1">
    <citation type="submission" date="2018-01" db="EMBL/GenBank/DDBJ databases">
        <authorList>
            <person name="Gaut B.S."/>
            <person name="Morton B.R."/>
            <person name="Clegg M.T."/>
            <person name="Duvall M.R."/>
        </authorList>
    </citation>
    <scope>NUCLEOTIDE SEQUENCE [LARGE SCALE GENOMIC DNA]</scope>
    <source>
        <strain evidence="1">GP69</strain>
    </source>
</reference>
<organism evidence="1 2">
    <name type="scientific">Acetatifactor muris</name>
    <dbReference type="NCBI Taxonomy" id="879566"/>
    <lineage>
        <taxon>Bacteria</taxon>
        <taxon>Bacillati</taxon>
        <taxon>Bacillota</taxon>
        <taxon>Clostridia</taxon>
        <taxon>Lachnospirales</taxon>
        <taxon>Lachnospiraceae</taxon>
        <taxon>Acetatifactor</taxon>
    </lineage>
</organism>
<name>A0A2K4ZME7_9FIRM</name>
<proteinExistence type="predicted"/>
<dbReference type="Proteomes" id="UP000236311">
    <property type="component" value="Unassembled WGS sequence"/>
</dbReference>
<evidence type="ECO:0000313" key="2">
    <source>
        <dbReference type="Proteomes" id="UP000236311"/>
    </source>
</evidence>
<accession>A0A2K4ZME7</accession>
<protein>
    <submittedName>
        <fullName evidence="1">Uncharacterized protein</fullName>
    </submittedName>
</protein>
<dbReference type="OrthoDB" id="7061841at2"/>